<dbReference type="KEGG" id="htr:EPV75_04735"/>
<dbReference type="PANTHER" id="PTHR33653:SF1">
    <property type="entry name" value="RIBONUCLEASE VAPC2"/>
    <property type="match status" value="1"/>
</dbReference>
<keyword evidence="4" id="KW-0479">Metal-binding</keyword>
<reference evidence="9 10" key="1">
    <citation type="journal article" date="2018" name="Environ. Microbiol.">
        <title>Genomes of ubiquitous marine and hypersaline Hydrogenovibrio, Thiomicrorhabdus and Thiomicrospira spp. encode a diversity of mechanisms to sustain chemolithoautotrophy in heterogeneous environments.</title>
        <authorList>
            <person name="Scott K.M."/>
            <person name="Williams J."/>
            <person name="Porter C.M.B."/>
            <person name="Russel S."/>
            <person name="Harmer T.L."/>
            <person name="Paul J.H."/>
            <person name="Antonen K.M."/>
            <person name="Bridges M.K."/>
            <person name="Camper G.J."/>
            <person name="Campla C.K."/>
            <person name="Casella L.G."/>
            <person name="Chase E."/>
            <person name="Conrad J.W."/>
            <person name="Cruz M.C."/>
            <person name="Dunlap D.S."/>
            <person name="Duran L."/>
            <person name="Fahsbender E.M."/>
            <person name="Goldsmith D.B."/>
            <person name="Keeley R.F."/>
            <person name="Kondoff M.R."/>
            <person name="Kussy B.I."/>
            <person name="Lane M.K."/>
            <person name="Lawler S."/>
            <person name="Leigh B.A."/>
            <person name="Lewis C."/>
            <person name="Lostal L.M."/>
            <person name="Marking D."/>
            <person name="Mancera P.A."/>
            <person name="McClenthan E.C."/>
            <person name="McIntyre E.A."/>
            <person name="Mine J.A."/>
            <person name="Modi S."/>
            <person name="Moore B.D."/>
            <person name="Morgan W.A."/>
            <person name="Nelson K.M."/>
            <person name="Nguyen K.N."/>
            <person name="Ogburn N."/>
            <person name="Parrino D.G."/>
            <person name="Pedapudi A.D."/>
            <person name="Pelham R.P."/>
            <person name="Preece A.M."/>
            <person name="Rampersad E.A."/>
            <person name="Richardson J.C."/>
            <person name="Rodgers C.M."/>
            <person name="Schaffer B.L."/>
            <person name="Sheridan N.E."/>
            <person name="Solone M.R."/>
            <person name="Staley Z.R."/>
            <person name="Tabuchi M."/>
            <person name="Waide R.J."/>
            <person name="Wanjugi P.W."/>
            <person name="Young S."/>
            <person name="Clum A."/>
            <person name="Daum C."/>
            <person name="Huntemann M."/>
            <person name="Ivanova N."/>
            <person name="Kyrpides N."/>
            <person name="Mikhailova N."/>
            <person name="Palaniappan K."/>
            <person name="Pillay M."/>
            <person name="Reddy T.B.K."/>
            <person name="Shapiro N."/>
            <person name="Stamatis D."/>
            <person name="Varghese N."/>
            <person name="Woyke T."/>
            <person name="Boden R."/>
            <person name="Freyermuth S.K."/>
            <person name="Kerfeld C.A."/>
        </authorList>
    </citation>
    <scope>NUCLEOTIDE SEQUENCE [LARGE SCALE GENOMIC DNA]</scope>
    <source>
        <strain evidence="9 10">JR-2</strain>
    </source>
</reference>
<dbReference type="GO" id="GO:0004518">
    <property type="term" value="F:nuclease activity"/>
    <property type="evidence" value="ECO:0007669"/>
    <property type="project" value="UniProtKB-KW"/>
</dbReference>
<dbReference type="InterPro" id="IPR050556">
    <property type="entry name" value="Type_II_TA_system_RNase"/>
</dbReference>
<dbReference type="AlphaFoldDB" id="A0A410H2A4"/>
<comment type="cofactor">
    <cofactor evidence="1">
        <name>Mg(2+)</name>
        <dbReference type="ChEBI" id="CHEBI:18420"/>
    </cofactor>
</comment>
<gene>
    <name evidence="9" type="ORF">EPV75_04735</name>
</gene>
<organism evidence="9 10">
    <name type="scientific">Hydrogenovibrio thermophilus</name>
    <dbReference type="NCBI Taxonomy" id="265883"/>
    <lineage>
        <taxon>Bacteria</taxon>
        <taxon>Pseudomonadati</taxon>
        <taxon>Pseudomonadota</taxon>
        <taxon>Gammaproteobacteria</taxon>
        <taxon>Thiotrichales</taxon>
        <taxon>Piscirickettsiaceae</taxon>
        <taxon>Hydrogenovibrio</taxon>
    </lineage>
</organism>
<evidence type="ECO:0000256" key="4">
    <source>
        <dbReference type="ARBA" id="ARBA00022723"/>
    </source>
</evidence>
<evidence type="ECO:0000313" key="10">
    <source>
        <dbReference type="Proteomes" id="UP000285478"/>
    </source>
</evidence>
<dbReference type="EMBL" id="CP035033">
    <property type="protein sequence ID" value="QAB15026.1"/>
    <property type="molecule type" value="Genomic_DNA"/>
</dbReference>
<dbReference type="RefSeq" id="WP_128384628.1">
    <property type="nucleotide sequence ID" value="NZ_CP035033.1"/>
</dbReference>
<evidence type="ECO:0000256" key="1">
    <source>
        <dbReference type="ARBA" id="ARBA00001946"/>
    </source>
</evidence>
<dbReference type="Pfam" id="PF01850">
    <property type="entry name" value="PIN"/>
    <property type="match status" value="1"/>
</dbReference>
<accession>A0A410H2A4</accession>
<name>A0A410H2A4_9GAMM</name>
<feature type="domain" description="PIN" evidence="8">
    <location>
        <begin position="2"/>
        <end position="123"/>
    </location>
</feature>
<evidence type="ECO:0000313" key="9">
    <source>
        <dbReference type="EMBL" id="QAB15026.1"/>
    </source>
</evidence>
<keyword evidence="5" id="KW-0378">Hydrolase</keyword>
<protein>
    <submittedName>
        <fullName evidence="9">Type II toxin-antitoxin system VapC family toxin</fullName>
    </submittedName>
</protein>
<keyword evidence="10" id="KW-1185">Reference proteome</keyword>
<evidence type="ECO:0000256" key="7">
    <source>
        <dbReference type="ARBA" id="ARBA00038093"/>
    </source>
</evidence>
<keyword evidence="2" id="KW-1277">Toxin-antitoxin system</keyword>
<dbReference type="CDD" id="cd18735">
    <property type="entry name" value="PIN_HiVapC1-like"/>
    <property type="match status" value="1"/>
</dbReference>
<keyword evidence="6" id="KW-0460">Magnesium</keyword>
<keyword evidence="3" id="KW-0540">Nuclease</keyword>
<evidence type="ECO:0000256" key="6">
    <source>
        <dbReference type="ARBA" id="ARBA00022842"/>
    </source>
</evidence>
<dbReference type="Proteomes" id="UP000285478">
    <property type="component" value="Chromosome"/>
</dbReference>
<proteinExistence type="inferred from homology"/>
<dbReference type="Gene3D" id="3.40.50.1010">
    <property type="entry name" value="5'-nuclease"/>
    <property type="match status" value="1"/>
</dbReference>
<evidence type="ECO:0000256" key="5">
    <source>
        <dbReference type="ARBA" id="ARBA00022801"/>
    </source>
</evidence>
<dbReference type="InterPro" id="IPR002716">
    <property type="entry name" value="PIN_dom"/>
</dbReference>
<dbReference type="InterPro" id="IPR029060">
    <property type="entry name" value="PIN-like_dom_sf"/>
</dbReference>
<comment type="similarity">
    <text evidence="7">Belongs to the PINc/VapC protein family.</text>
</comment>
<dbReference type="GO" id="GO:0046872">
    <property type="term" value="F:metal ion binding"/>
    <property type="evidence" value="ECO:0007669"/>
    <property type="project" value="UniProtKB-KW"/>
</dbReference>
<dbReference type="SUPFAM" id="SSF88723">
    <property type="entry name" value="PIN domain-like"/>
    <property type="match status" value="1"/>
</dbReference>
<evidence type="ECO:0000256" key="3">
    <source>
        <dbReference type="ARBA" id="ARBA00022722"/>
    </source>
</evidence>
<dbReference type="PANTHER" id="PTHR33653">
    <property type="entry name" value="RIBONUCLEASE VAPC2"/>
    <property type="match status" value="1"/>
</dbReference>
<evidence type="ECO:0000259" key="8">
    <source>
        <dbReference type="Pfam" id="PF01850"/>
    </source>
</evidence>
<sequence length="131" mass="14861">MYVLDTNICIYIIKKQPPSVFEKFENLPLGSVSMSLVTFGELEYGAMRSNNSEKALNILDELINYIPVLPMGTNVAKHYADIRADLAKKGTLIGNNDLWIAAHTRSLDHTLVSNNIKEFERVESLEFENWV</sequence>
<dbReference type="GO" id="GO:0016787">
    <property type="term" value="F:hydrolase activity"/>
    <property type="evidence" value="ECO:0007669"/>
    <property type="project" value="UniProtKB-KW"/>
</dbReference>
<evidence type="ECO:0000256" key="2">
    <source>
        <dbReference type="ARBA" id="ARBA00022649"/>
    </source>
</evidence>